<dbReference type="NCBIfam" id="TIGR01601">
    <property type="entry name" value="PYST-C1"/>
    <property type="match status" value="1"/>
</dbReference>
<dbReference type="EMBL" id="FLVA01000115">
    <property type="protein sequence ID" value="SBW38199.1"/>
    <property type="molecule type" value="Genomic_DNA"/>
</dbReference>
<evidence type="ECO:0000259" key="3">
    <source>
        <dbReference type="Pfam" id="PF09690"/>
    </source>
</evidence>
<evidence type="ECO:0000313" key="11">
    <source>
        <dbReference type="Proteomes" id="UP000219974"/>
    </source>
</evidence>
<dbReference type="InterPro" id="IPR006488">
    <property type="entry name" value="PYST-C1_N"/>
</dbReference>
<protein>
    <submittedName>
        <fullName evidence="4">Fam-c protein</fullName>
    </submittedName>
</protein>
<evidence type="ECO:0000313" key="4">
    <source>
        <dbReference type="EMBL" id="CXH85198.1"/>
    </source>
</evidence>
<dbReference type="Proteomes" id="UP000219860">
    <property type="component" value="Unassembled WGS sequence"/>
</dbReference>
<feature type="compositionally biased region" description="Basic and acidic residues" evidence="1">
    <location>
        <begin position="41"/>
        <end position="70"/>
    </location>
</feature>
<evidence type="ECO:0000313" key="5">
    <source>
        <dbReference type="EMBL" id="SBW38199.1"/>
    </source>
</evidence>
<gene>
    <name evidence="4" type="ORF">PBK173_000019400</name>
    <name evidence="5" type="ORF">PBNK65E_000503500</name>
    <name evidence="7" type="ORF">PBNK65NY_000501100</name>
    <name evidence="8" type="ORF">PBSP11A_000503200</name>
    <name evidence="6" type="ORF">PBSP11RLL_000502500</name>
</gene>
<dbReference type="EMBL" id="FMII01000148">
    <property type="protein sequence ID" value="SCL83961.1"/>
    <property type="molecule type" value="Genomic_DNA"/>
</dbReference>
<accession>A0A0Y9TI10</accession>
<name>A0A0Y9TI10_PLABE</name>
<evidence type="ECO:0000313" key="10">
    <source>
        <dbReference type="Proteomes" id="UP000219860"/>
    </source>
</evidence>
<evidence type="ECO:0000313" key="9">
    <source>
        <dbReference type="Proteomes" id="UP000069549"/>
    </source>
</evidence>
<organism evidence="4 9">
    <name type="scientific">Plasmodium berghei</name>
    <dbReference type="NCBI Taxonomy" id="5821"/>
    <lineage>
        <taxon>Eukaryota</taxon>
        <taxon>Sar</taxon>
        <taxon>Alveolata</taxon>
        <taxon>Apicomplexa</taxon>
        <taxon>Aconoidasida</taxon>
        <taxon>Haemosporida</taxon>
        <taxon>Plasmodiidae</taxon>
        <taxon>Plasmodium</taxon>
        <taxon>Plasmodium (Vinckeia)</taxon>
    </lineage>
</organism>
<evidence type="ECO:0000313" key="8">
    <source>
        <dbReference type="EMBL" id="SCL83961.1"/>
    </source>
</evidence>
<dbReference type="EMBL" id="FMIH01000110">
    <property type="protein sequence ID" value="SCL82620.1"/>
    <property type="molecule type" value="Genomic_DNA"/>
</dbReference>
<evidence type="ECO:0000313" key="12">
    <source>
        <dbReference type="Proteomes" id="UP000220214"/>
    </source>
</evidence>
<evidence type="ECO:0000313" key="6">
    <source>
        <dbReference type="EMBL" id="SCL82620.1"/>
    </source>
</evidence>
<dbReference type="Proteomes" id="UP000220214">
    <property type="component" value="Unassembled WGS sequence"/>
</dbReference>
<sequence length="109" mass="12992">MNKRIFSLVCIALYVIFIVPTHCSEQEVSDAGNKSFSGIEEINRNDENNDIEYKHETQLKNNNPKEDNDKKKKNNKNKKKNSDDYEFFPMARSTRDEFLSTYLRMRYRT</sequence>
<keyword evidence="2" id="KW-0732">Signal</keyword>
<dbReference type="OrthoDB" id="10526353at2759"/>
<dbReference type="AlphaFoldDB" id="A0A0Y9TI10"/>
<evidence type="ECO:0000256" key="1">
    <source>
        <dbReference type="SAM" id="MobiDB-lite"/>
    </source>
</evidence>
<dbReference type="VEuPathDB" id="PlasmoDB:PBANKA_0201340"/>
<feature type="region of interest" description="Disordered" evidence="1">
    <location>
        <begin position="26"/>
        <end position="87"/>
    </location>
</feature>
<dbReference type="Proteomes" id="UP000219974">
    <property type="component" value="Unassembled WGS sequence"/>
</dbReference>
<dbReference type="EMBL" id="FMIE01000108">
    <property type="protein sequence ID" value="SCL83819.1"/>
    <property type="molecule type" value="Genomic_DNA"/>
</dbReference>
<dbReference type="OMA" id="ENSDIGH"/>
<reference evidence="4 9" key="1">
    <citation type="submission" date="2016-02" db="EMBL/GenBank/DDBJ databases">
        <authorList>
            <consortium name="Pathogen Informatics"/>
        </authorList>
    </citation>
    <scope>NUCLEOTIDE SEQUENCE [LARGE SCALE GENOMIC DNA]</scope>
    <source>
        <strain evidence="4 9">K173</strain>
        <strain evidence="7">NK65 ny</strain>
        <strain evidence="5 12">NK65e</strain>
        <strain evidence="8 10">SP11 Antwerpcl1</strain>
        <strain evidence="6 11">SP11 RLL</strain>
    </source>
</reference>
<evidence type="ECO:0000313" key="7">
    <source>
        <dbReference type="EMBL" id="SCL83819.1"/>
    </source>
</evidence>
<feature type="signal peptide" evidence="2">
    <location>
        <begin position="1"/>
        <end position="23"/>
    </location>
</feature>
<feature type="domain" description="PYST-C1-like N-terminal" evidence="3">
    <location>
        <begin position="28"/>
        <end position="79"/>
    </location>
</feature>
<evidence type="ECO:0000256" key="2">
    <source>
        <dbReference type="SAM" id="SignalP"/>
    </source>
</evidence>
<feature type="chain" id="PRO_5014242832" evidence="2">
    <location>
        <begin position="24"/>
        <end position="109"/>
    </location>
</feature>
<dbReference type="Proteomes" id="UP000516480">
    <property type="component" value="Unassembled WGS sequence"/>
</dbReference>
<dbReference type="EMBL" id="LT160022">
    <property type="protein sequence ID" value="CXH85198.1"/>
    <property type="molecule type" value="Genomic_DNA"/>
</dbReference>
<dbReference type="Pfam" id="PF09690">
    <property type="entry name" value="PYST-C1"/>
    <property type="match status" value="1"/>
</dbReference>
<proteinExistence type="predicted"/>
<dbReference type="Proteomes" id="UP000069549">
    <property type="component" value="Chromosome 2"/>
</dbReference>